<reference evidence="1 2" key="1">
    <citation type="submission" date="2015-01" db="EMBL/GenBank/DDBJ databases">
        <title>Evolution of Trichinella species and genotypes.</title>
        <authorList>
            <person name="Korhonen P.K."/>
            <person name="Edoardo P."/>
            <person name="Giuseppe L.R."/>
            <person name="Gasser R.B."/>
        </authorList>
    </citation>
    <scope>NUCLEOTIDE SEQUENCE [LARGE SCALE GENOMIC DNA]</scope>
    <source>
        <strain evidence="1">ISS37</strain>
    </source>
</reference>
<dbReference type="AlphaFoldDB" id="A0A0V0RFQ5"/>
<protein>
    <submittedName>
        <fullName evidence="1">Uncharacterized protein</fullName>
    </submittedName>
</protein>
<evidence type="ECO:0000313" key="2">
    <source>
        <dbReference type="Proteomes" id="UP000054630"/>
    </source>
</evidence>
<organism evidence="1 2">
    <name type="scientific">Trichinella nelsoni</name>
    <dbReference type="NCBI Taxonomy" id="6336"/>
    <lineage>
        <taxon>Eukaryota</taxon>
        <taxon>Metazoa</taxon>
        <taxon>Ecdysozoa</taxon>
        <taxon>Nematoda</taxon>
        <taxon>Enoplea</taxon>
        <taxon>Dorylaimia</taxon>
        <taxon>Trichinellida</taxon>
        <taxon>Trichinellidae</taxon>
        <taxon>Trichinella</taxon>
    </lineage>
</organism>
<dbReference type="EMBL" id="JYDL01000208">
    <property type="protein sequence ID" value="KRX13323.1"/>
    <property type="molecule type" value="Genomic_DNA"/>
</dbReference>
<dbReference type="Proteomes" id="UP000054630">
    <property type="component" value="Unassembled WGS sequence"/>
</dbReference>
<proteinExistence type="predicted"/>
<keyword evidence="2" id="KW-1185">Reference proteome</keyword>
<name>A0A0V0RFQ5_9BILA</name>
<gene>
    <name evidence="1" type="ORF">T07_8734</name>
</gene>
<sequence>MVTEIMEINDSLSYELNRRVSSTPFKDQKQEKSDGYFGKVEMACTRSSKYADAFSIHELPKVSYQEMGWLFLNQQKCREACYACIL</sequence>
<accession>A0A0V0RFQ5</accession>
<dbReference type="OrthoDB" id="5916589at2759"/>
<evidence type="ECO:0000313" key="1">
    <source>
        <dbReference type="EMBL" id="KRX13323.1"/>
    </source>
</evidence>
<comment type="caution">
    <text evidence="1">The sequence shown here is derived from an EMBL/GenBank/DDBJ whole genome shotgun (WGS) entry which is preliminary data.</text>
</comment>